<evidence type="ECO:0000313" key="1">
    <source>
        <dbReference type="EMBL" id="MFC4858579.1"/>
    </source>
</evidence>
<protein>
    <submittedName>
        <fullName evidence="1">Uncharacterized protein</fullName>
    </submittedName>
</protein>
<evidence type="ECO:0000313" key="2">
    <source>
        <dbReference type="Proteomes" id="UP001595859"/>
    </source>
</evidence>
<name>A0ABV9SF86_9PSEU</name>
<organism evidence="1 2">
    <name type="scientific">Actinophytocola glycyrrhizae</name>
    <dbReference type="NCBI Taxonomy" id="2044873"/>
    <lineage>
        <taxon>Bacteria</taxon>
        <taxon>Bacillati</taxon>
        <taxon>Actinomycetota</taxon>
        <taxon>Actinomycetes</taxon>
        <taxon>Pseudonocardiales</taxon>
        <taxon>Pseudonocardiaceae</taxon>
    </lineage>
</organism>
<sequence>MLGANLIVSSYVVIRAGCPVAMSIDNTDQVQVTCGTIGVDAFEFVLQREALRALVELGTDALAEIDGVRSRCAG</sequence>
<reference evidence="2" key="1">
    <citation type="journal article" date="2019" name="Int. J. Syst. Evol. Microbiol.">
        <title>The Global Catalogue of Microorganisms (GCM) 10K type strain sequencing project: providing services to taxonomists for standard genome sequencing and annotation.</title>
        <authorList>
            <consortium name="The Broad Institute Genomics Platform"/>
            <consortium name="The Broad Institute Genome Sequencing Center for Infectious Disease"/>
            <person name="Wu L."/>
            <person name="Ma J."/>
        </authorList>
    </citation>
    <scope>NUCLEOTIDE SEQUENCE [LARGE SCALE GENOMIC DNA]</scope>
    <source>
        <strain evidence="2">ZS-22-S1</strain>
    </source>
</reference>
<accession>A0ABV9SF86</accession>
<keyword evidence="2" id="KW-1185">Reference proteome</keyword>
<dbReference type="EMBL" id="JBHSIS010000022">
    <property type="protein sequence ID" value="MFC4858579.1"/>
    <property type="molecule type" value="Genomic_DNA"/>
</dbReference>
<dbReference type="RefSeq" id="WP_378061105.1">
    <property type="nucleotide sequence ID" value="NZ_JBHSIS010000022.1"/>
</dbReference>
<comment type="caution">
    <text evidence="1">The sequence shown here is derived from an EMBL/GenBank/DDBJ whole genome shotgun (WGS) entry which is preliminary data.</text>
</comment>
<dbReference type="Proteomes" id="UP001595859">
    <property type="component" value="Unassembled WGS sequence"/>
</dbReference>
<proteinExistence type="predicted"/>
<gene>
    <name evidence="1" type="ORF">ACFPCV_34210</name>
</gene>